<organism evidence="4 5">
    <name type="scientific">Devosia oryziradicis</name>
    <dbReference type="NCBI Taxonomy" id="2801335"/>
    <lineage>
        <taxon>Bacteria</taxon>
        <taxon>Pseudomonadati</taxon>
        <taxon>Pseudomonadota</taxon>
        <taxon>Alphaproteobacteria</taxon>
        <taxon>Hyphomicrobiales</taxon>
        <taxon>Devosiaceae</taxon>
        <taxon>Devosia</taxon>
    </lineage>
</organism>
<dbReference type="PRINTS" id="PR00420">
    <property type="entry name" value="RNGMNOXGNASE"/>
</dbReference>
<keyword evidence="2 4" id="KW-0503">Monooxygenase</keyword>
<dbReference type="Pfam" id="PF01494">
    <property type="entry name" value="FAD_binding_3"/>
    <property type="match status" value="1"/>
</dbReference>
<proteinExistence type="predicted"/>
<dbReference type="InterPro" id="IPR036188">
    <property type="entry name" value="FAD/NAD-bd_sf"/>
</dbReference>
<accession>A0ABX7BXE3</accession>
<reference evidence="4 5" key="1">
    <citation type="submission" date="2021-01" db="EMBL/GenBank/DDBJ databases">
        <title>Genome seq and assembly of Devosia sp. G19.</title>
        <authorList>
            <person name="Chhetri G."/>
        </authorList>
    </citation>
    <scope>NUCLEOTIDE SEQUENCE [LARGE SCALE GENOMIC DNA]</scope>
    <source>
        <strain evidence="4 5">G19</strain>
    </source>
</reference>
<protein>
    <submittedName>
        <fullName evidence="4">FAD-dependent monooxygenase</fullName>
    </submittedName>
</protein>
<evidence type="ECO:0000259" key="3">
    <source>
        <dbReference type="Pfam" id="PF01494"/>
    </source>
</evidence>
<dbReference type="SUPFAM" id="SSF51905">
    <property type="entry name" value="FAD/NAD(P)-binding domain"/>
    <property type="match status" value="1"/>
</dbReference>
<dbReference type="InterPro" id="IPR050493">
    <property type="entry name" value="FAD-dep_Monooxygenase_BioMet"/>
</dbReference>
<evidence type="ECO:0000256" key="2">
    <source>
        <dbReference type="ARBA" id="ARBA00023033"/>
    </source>
</evidence>
<dbReference type="Gene3D" id="3.50.50.60">
    <property type="entry name" value="FAD/NAD(P)-binding domain"/>
    <property type="match status" value="1"/>
</dbReference>
<dbReference type="RefSeq" id="WP_201657200.1">
    <property type="nucleotide sequence ID" value="NZ_CP068047.1"/>
</dbReference>
<dbReference type="EMBL" id="CP068047">
    <property type="protein sequence ID" value="QQR36163.1"/>
    <property type="molecule type" value="Genomic_DNA"/>
</dbReference>
<sequence length="410" mass="43513">MSVLTVPDASPLSRSSTIAICGGGIGGLATALALKRAGFAPEVFERHAPQQLREEGLFLTLAPNGCNGLRALGLLDQVMAAGLPTRGIAVFNEAGKRLTLVDYGSQGEKYGARSITLRRGALAGVLLDAAQAAGIVIHHGAPIADIHQDEEGVVLEANGERQRFALALACDGLRSTVRRLVFPDLPQPRYSGLIGTGGFADAPGVADTDGIMNMVFGHRGFFGYITEGSGPVYWFNSFPAPESQAGPVSDGAAFARQLGAMHDGDPLDTMAILAATPRVDRHYPIYDMPELPHWSAGRVLLLGDAAHAVAPHSGQGASLAIEDGIVLATCLAAGQDYATAFRRFEGLRRDRLQKAISIGRAMGSQKQAQSWLALRLRDLMLPLFMPLGARMQEKLYAFRVDLTPLAQPAQ</sequence>
<dbReference type="PANTHER" id="PTHR13789:SF309">
    <property type="entry name" value="PUTATIVE (AFU_ORTHOLOGUE AFUA_6G14510)-RELATED"/>
    <property type="match status" value="1"/>
</dbReference>
<dbReference type="InterPro" id="IPR002938">
    <property type="entry name" value="FAD-bd"/>
</dbReference>
<gene>
    <name evidence="4" type="ORF">JI749_00520</name>
</gene>
<dbReference type="GO" id="GO:0004497">
    <property type="term" value="F:monooxygenase activity"/>
    <property type="evidence" value="ECO:0007669"/>
    <property type="project" value="UniProtKB-KW"/>
</dbReference>
<evidence type="ECO:0000313" key="4">
    <source>
        <dbReference type="EMBL" id="QQR36163.1"/>
    </source>
</evidence>
<evidence type="ECO:0000313" key="5">
    <source>
        <dbReference type="Proteomes" id="UP000595460"/>
    </source>
</evidence>
<keyword evidence="1" id="KW-0560">Oxidoreductase</keyword>
<keyword evidence="5" id="KW-1185">Reference proteome</keyword>
<dbReference type="PANTHER" id="PTHR13789">
    <property type="entry name" value="MONOOXYGENASE"/>
    <property type="match status" value="1"/>
</dbReference>
<name>A0ABX7BXE3_9HYPH</name>
<dbReference type="Proteomes" id="UP000595460">
    <property type="component" value="Chromosome"/>
</dbReference>
<evidence type="ECO:0000256" key="1">
    <source>
        <dbReference type="ARBA" id="ARBA00023002"/>
    </source>
</evidence>
<feature type="domain" description="FAD-binding" evidence="3">
    <location>
        <begin position="17"/>
        <end position="333"/>
    </location>
</feature>